<gene>
    <name evidence="9" type="ORF">PCOR1329_LOCUS19599</name>
</gene>
<dbReference type="Pfam" id="PF00443">
    <property type="entry name" value="UCH"/>
    <property type="match status" value="1"/>
</dbReference>
<dbReference type="PANTHER" id="PTHR24006:SF758">
    <property type="entry name" value="UBIQUITIN CARBOXYL-TERMINAL HYDROLASE 36"/>
    <property type="match status" value="1"/>
</dbReference>
<dbReference type="SUPFAM" id="SSF54001">
    <property type="entry name" value="Cysteine proteinases"/>
    <property type="match status" value="1"/>
</dbReference>
<comment type="caution">
    <text evidence="9">The sequence shown here is derived from an EMBL/GenBank/DDBJ whole genome shotgun (WGS) entry which is preliminary data.</text>
</comment>
<evidence type="ECO:0000313" key="10">
    <source>
        <dbReference type="Proteomes" id="UP001189429"/>
    </source>
</evidence>
<evidence type="ECO:0000256" key="7">
    <source>
        <dbReference type="ARBA" id="ARBA00022807"/>
    </source>
</evidence>
<organism evidence="9 10">
    <name type="scientific">Prorocentrum cordatum</name>
    <dbReference type="NCBI Taxonomy" id="2364126"/>
    <lineage>
        <taxon>Eukaryota</taxon>
        <taxon>Sar</taxon>
        <taxon>Alveolata</taxon>
        <taxon>Dinophyceae</taxon>
        <taxon>Prorocentrales</taxon>
        <taxon>Prorocentraceae</taxon>
        <taxon>Prorocentrum</taxon>
    </lineage>
</organism>
<evidence type="ECO:0000256" key="2">
    <source>
        <dbReference type="ARBA" id="ARBA00009085"/>
    </source>
</evidence>
<evidence type="ECO:0000259" key="8">
    <source>
        <dbReference type="PROSITE" id="PS50235"/>
    </source>
</evidence>
<sequence>EPRGVASLLRAYLGEEALPGYRCDACGEAGTSRRRWRVARPPEQLVVTLNRFAFTASGGQEKVDAHVAASKVLDLPVADGDGRETSAAYSLYAIVNHIGSSPRCGHYIRGTAGA</sequence>
<dbReference type="InterPro" id="IPR001394">
    <property type="entry name" value="Peptidase_C19_UCH"/>
</dbReference>
<dbReference type="CDD" id="cd02257">
    <property type="entry name" value="Peptidase_C19"/>
    <property type="match status" value="1"/>
</dbReference>
<dbReference type="PROSITE" id="PS50235">
    <property type="entry name" value="USP_3"/>
    <property type="match status" value="1"/>
</dbReference>
<evidence type="ECO:0000256" key="1">
    <source>
        <dbReference type="ARBA" id="ARBA00000707"/>
    </source>
</evidence>
<proteinExistence type="inferred from homology"/>
<accession>A0ABN9RCR7</accession>
<reference evidence="9" key="1">
    <citation type="submission" date="2023-10" db="EMBL/GenBank/DDBJ databases">
        <authorList>
            <person name="Chen Y."/>
            <person name="Shah S."/>
            <person name="Dougan E. K."/>
            <person name="Thang M."/>
            <person name="Chan C."/>
        </authorList>
    </citation>
    <scope>NUCLEOTIDE SEQUENCE [LARGE SCALE GENOMIC DNA]</scope>
</reference>
<dbReference type="InterPro" id="IPR050164">
    <property type="entry name" value="Peptidase_C19"/>
</dbReference>
<dbReference type="InterPro" id="IPR038765">
    <property type="entry name" value="Papain-like_cys_pep_sf"/>
</dbReference>
<name>A0ABN9RCR7_9DINO</name>
<dbReference type="Gene3D" id="3.90.70.10">
    <property type="entry name" value="Cysteine proteinases"/>
    <property type="match status" value="1"/>
</dbReference>
<feature type="domain" description="USP" evidence="8">
    <location>
        <begin position="1"/>
        <end position="114"/>
    </location>
</feature>
<dbReference type="PANTHER" id="PTHR24006">
    <property type="entry name" value="UBIQUITIN CARBOXYL-TERMINAL HYDROLASE"/>
    <property type="match status" value="1"/>
</dbReference>
<dbReference type="EMBL" id="CAUYUJ010006274">
    <property type="protein sequence ID" value="CAK0816781.1"/>
    <property type="molecule type" value="Genomic_DNA"/>
</dbReference>
<keyword evidence="5" id="KW-0833">Ubl conjugation pathway</keyword>
<dbReference type="Proteomes" id="UP001189429">
    <property type="component" value="Unassembled WGS sequence"/>
</dbReference>
<protein>
    <recommendedName>
        <fullName evidence="3">ubiquitinyl hydrolase 1</fullName>
        <ecNumber evidence="3">3.4.19.12</ecNumber>
    </recommendedName>
</protein>
<keyword evidence="10" id="KW-1185">Reference proteome</keyword>
<evidence type="ECO:0000256" key="6">
    <source>
        <dbReference type="ARBA" id="ARBA00022801"/>
    </source>
</evidence>
<keyword evidence="7" id="KW-0788">Thiol protease</keyword>
<evidence type="ECO:0000313" key="9">
    <source>
        <dbReference type="EMBL" id="CAK0816781.1"/>
    </source>
</evidence>
<dbReference type="PROSITE" id="PS00973">
    <property type="entry name" value="USP_2"/>
    <property type="match status" value="1"/>
</dbReference>
<keyword evidence="4" id="KW-0645">Protease</keyword>
<evidence type="ECO:0000256" key="4">
    <source>
        <dbReference type="ARBA" id="ARBA00022670"/>
    </source>
</evidence>
<comment type="similarity">
    <text evidence="2">Belongs to the peptidase C19 family.</text>
</comment>
<dbReference type="InterPro" id="IPR018200">
    <property type="entry name" value="USP_CS"/>
</dbReference>
<evidence type="ECO:0000256" key="3">
    <source>
        <dbReference type="ARBA" id="ARBA00012759"/>
    </source>
</evidence>
<feature type="non-terminal residue" evidence="9">
    <location>
        <position position="1"/>
    </location>
</feature>
<evidence type="ECO:0000256" key="5">
    <source>
        <dbReference type="ARBA" id="ARBA00022786"/>
    </source>
</evidence>
<dbReference type="InterPro" id="IPR028889">
    <property type="entry name" value="USP"/>
</dbReference>
<keyword evidence="6" id="KW-0378">Hydrolase</keyword>
<dbReference type="EC" id="3.4.19.12" evidence="3"/>
<comment type="catalytic activity">
    <reaction evidence="1">
        <text>Thiol-dependent hydrolysis of ester, thioester, amide, peptide and isopeptide bonds formed by the C-terminal Gly of ubiquitin (a 76-residue protein attached to proteins as an intracellular targeting signal).</text>
        <dbReference type="EC" id="3.4.19.12"/>
    </reaction>
</comment>